<dbReference type="AlphaFoldDB" id="A0A8X7YCX3"/>
<proteinExistence type="predicted"/>
<dbReference type="InterPro" id="IPR045274">
    <property type="entry name" value="WAK-like"/>
</dbReference>
<evidence type="ECO:0000313" key="4">
    <source>
        <dbReference type="Proteomes" id="UP000886885"/>
    </source>
</evidence>
<protein>
    <submittedName>
        <fullName evidence="3">Uncharacterized protein</fullName>
    </submittedName>
</protein>
<evidence type="ECO:0000256" key="2">
    <source>
        <dbReference type="ARBA" id="ARBA00022840"/>
    </source>
</evidence>
<reference evidence="3" key="1">
    <citation type="journal article" date="2020" name="bioRxiv">
        <title>Hybrid origin of Populus tomentosa Carr. identified through genome sequencing and phylogenomic analysis.</title>
        <authorList>
            <person name="An X."/>
            <person name="Gao K."/>
            <person name="Chen Z."/>
            <person name="Li J."/>
            <person name="Yang X."/>
            <person name="Yang X."/>
            <person name="Zhou J."/>
            <person name="Guo T."/>
            <person name="Zhao T."/>
            <person name="Huang S."/>
            <person name="Miao D."/>
            <person name="Khan W.U."/>
            <person name="Rao P."/>
            <person name="Ye M."/>
            <person name="Lei B."/>
            <person name="Liao W."/>
            <person name="Wang J."/>
            <person name="Ji L."/>
            <person name="Li Y."/>
            <person name="Guo B."/>
            <person name="Mustafa N.S."/>
            <person name="Li S."/>
            <person name="Yun Q."/>
            <person name="Keller S.R."/>
            <person name="Mao J."/>
            <person name="Zhang R."/>
            <person name="Strauss S.H."/>
        </authorList>
    </citation>
    <scope>NUCLEOTIDE SEQUENCE</scope>
    <source>
        <strain evidence="3">GM15</strain>
        <tissue evidence="3">Leaf</tissue>
    </source>
</reference>
<dbReference type="GO" id="GO:0004674">
    <property type="term" value="F:protein serine/threonine kinase activity"/>
    <property type="evidence" value="ECO:0007669"/>
    <property type="project" value="TreeGrafter"/>
</dbReference>
<organism evidence="3 4">
    <name type="scientific">Populus tomentosa</name>
    <name type="common">Chinese white poplar</name>
    <dbReference type="NCBI Taxonomy" id="118781"/>
    <lineage>
        <taxon>Eukaryota</taxon>
        <taxon>Viridiplantae</taxon>
        <taxon>Streptophyta</taxon>
        <taxon>Embryophyta</taxon>
        <taxon>Tracheophyta</taxon>
        <taxon>Spermatophyta</taxon>
        <taxon>Magnoliopsida</taxon>
        <taxon>eudicotyledons</taxon>
        <taxon>Gunneridae</taxon>
        <taxon>Pentapetalae</taxon>
        <taxon>rosids</taxon>
        <taxon>fabids</taxon>
        <taxon>Malpighiales</taxon>
        <taxon>Salicaceae</taxon>
        <taxon>Saliceae</taxon>
        <taxon>Populus</taxon>
    </lineage>
</organism>
<dbReference type="PANTHER" id="PTHR27005">
    <property type="entry name" value="WALL-ASSOCIATED RECEPTOR KINASE-LIKE 21"/>
    <property type="match status" value="1"/>
</dbReference>
<keyword evidence="1" id="KW-0547">Nucleotide-binding</keyword>
<dbReference type="Proteomes" id="UP000886885">
    <property type="component" value="Chromosome 14D"/>
</dbReference>
<dbReference type="OrthoDB" id="850455at2759"/>
<keyword evidence="2" id="KW-0067">ATP-binding</keyword>
<evidence type="ECO:0000313" key="3">
    <source>
        <dbReference type="EMBL" id="KAG6748634.1"/>
    </source>
</evidence>
<dbReference type="GO" id="GO:0005524">
    <property type="term" value="F:ATP binding"/>
    <property type="evidence" value="ECO:0007669"/>
    <property type="project" value="UniProtKB-KW"/>
</dbReference>
<evidence type="ECO:0000256" key="1">
    <source>
        <dbReference type="ARBA" id="ARBA00022741"/>
    </source>
</evidence>
<dbReference type="GO" id="GO:0005886">
    <property type="term" value="C:plasma membrane"/>
    <property type="evidence" value="ECO:0007669"/>
    <property type="project" value="TreeGrafter"/>
</dbReference>
<dbReference type="EMBL" id="JAAWWB010000028">
    <property type="protein sequence ID" value="KAG6748634.1"/>
    <property type="molecule type" value="Genomic_DNA"/>
</dbReference>
<name>A0A8X7YCX3_POPTO</name>
<comment type="caution">
    <text evidence="3">The sequence shown here is derived from an EMBL/GenBank/DDBJ whole genome shotgun (WGS) entry which is preliminary data.</text>
</comment>
<keyword evidence="4" id="KW-1185">Reference proteome</keyword>
<dbReference type="PANTHER" id="PTHR27005:SF335">
    <property type="entry name" value="PROTEIN KINASE DOMAIN-CONTAINING PROTEIN"/>
    <property type="match status" value="1"/>
</dbReference>
<dbReference type="GO" id="GO:0007166">
    <property type="term" value="P:cell surface receptor signaling pathway"/>
    <property type="evidence" value="ECO:0007669"/>
    <property type="project" value="InterPro"/>
</dbReference>
<sequence>MFFERNGGLLLQQQLSASESNVERTKFFSPKELEKATDNYHEHRILGQGVKLVHRKERCTDFATPTRDVQNLAAYFRQSMEKNRLFKIVDAGVLKEGRKEEITAVGKLAGRCLDLNGQTRPDMKKVAKDLEMIRASQGASSAIQEET</sequence>
<accession>A0A8X7YCX3</accession>
<gene>
    <name evidence="3" type="ORF">POTOM_048563</name>
</gene>